<keyword evidence="2 4" id="KW-0547">Nucleotide-binding</keyword>
<evidence type="ECO:0000256" key="4">
    <source>
        <dbReference type="RuleBase" id="RU366026"/>
    </source>
</evidence>
<comment type="catalytic activity">
    <reaction evidence="4">
        <text>2 cob(II)yrinate a,c diamide + reduced [electron-transfer flavoprotein] + 2 ATP = 2 adenosylcob(III)yrinate a,c-diamide + 2 triphosphate + oxidized [electron-transfer flavoprotein] + 3 H(+)</text>
        <dbReference type="Rhea" id="RHEA:11528"/>
        <dbReference type="Rhea" id="RHEA-COMP:10685"/>
        <dbReference type="Rhea" id="RHEA-COMP:10686"/>
        <dbReference type="ChEBI" id="CHEBI:15378"/>
        <dbReference type="ChEBI" id="CHEBI:18036"/>
        <dbReference type="ChEBI" id="CHEBI:30616"/>
        <dbReference type="ChEBI" id="CHEBI:57692"/>
        <dbReference type="ChEBI" id="CHEBI:58307"/>
        <dbReference type="ChEBI" id="CHEBI:58503"/>
        <dbReference type="ChEBI" id="CHEBI:58537"/>
        <dbReference type="EC" id="2.5.1.17"/>
    </reaction>
</comment>
<dbReference type="OrthoDB" id="9778896at2"/>
<feature type="domain" description="Cobalamin adenosyltransferase-like" evidence="5">
    <location>
        <begin position="8"/>
        <end position="165"/>
    </location>
</feature>
<dbReference type="UniPathway" id="UPA00148">
    <property type="reaction ID" value="UER00233"/>
</dbReference>
<dbReference type="Proteomes" id="UP000244248">
    <property type="component" value="Unassembled WGS sequence"/>
</dbReference>
<comment type="caution">
    <text evidence="6">The sequence shown here is derived from an EMBL/GenBank/DDBJ whole genome shotgun (WGS) entry which is preliminary data.</text>
</comment>
<keyword evidence="3 4" id="KW-0067">ATP-binding</keyword>
<organism evidence="6 7">
    <name type="scientific">Stenotrophobium rhamnosiphilum</name>
    <dbReference type="NCBI Taxonomy" id="2029166"/>
    <lineage>
        <taxon>Bacteria</taxon>
        <taxon>Pseudomonadati</taxon>
        <taxon>Pseudomonadota</taxon>
        <taxon>Gammaproteobacteria</taxon>
        <taxon>Nevskiales</taxon>
        <taxon>Nevskiaceae</taxon>
        <taxon>Stenotrophobium</taxon>
    </lineage>
</organism>
<dbReference type="InterPro" id="IPR016030">
    <property type="entry name" value="CblAdoTrfase-like"/>
</dbReference>
<dbReference type="EC" id="2.5.1.17" evidence="4"/>
<accession>A0A2T5MGB2</accession>
<keyword evidence="7" id="KW-1185">Reference proteome</keyword>
<keyword evidence="1 4" id="KW-0808">Transferase</keyword>
<name>A0A2T5MGB2_9GAMM</name>
<evidence type="ECO:0000256" key="2">
    <source>
        <dbReference type="ARBA" id="ARBA00022741"/>
    </source>
</evidence>
<dbReference type="Pfam" id="PF01923">
    <property type="entry name" value="Cob_adeno_trans"/>
    <property type="match status" value="1"/>
</dbReference>
<protein>
    <recommendedName>
        <fullName evidence="4">Corrinoid adenosyltransferase</fullName>
        <ecNumber evidence="4">2.5.1.17</ecNumber>
    </recommendedName>
    <alternativeName>
        <fullName evidence="4">Cob(II)alamin adenosyltransferase</fullName>
    </alternativeName>
    <alternativeName>
        <fullName evidence="4">Cob(II)yrinic acid a,c-diamide adenosyltransferase</fullName>
    </alternativeName>
    <alternativeName>
        <fullName evidence="4">Cobinamide/cobalamin adenosyltransferase</fullName>
    </alternativeName>
</protein>
<dbReference type="AlphaFoldDB" id="A0A2T5MGB2"/>
<dbReference type="PANTHER" id="PTHR12213:SF0">
    <property type="entry name" value="CORRINOID ADENOSYLTRANSFERASE MMAB"/>
    <property type="match status" value="1"/>
</dbReference>
<dbReference type="GO" id="GO:0005524">
    <property type="term" value="F:ATP binding"/>
    <property type="evidence" value="ECO:0007669"/>
    <property type="project" value="UniProtKB-UniRule"/>
</dbReference>
<keyword evidence="4" id="KW-0169">Cobalamin biosynthesis</keyword>
<evidence type="ECO:0000256" key="3">
    <source>
        <dbReference type="ARBA" id="ARBA00022840"/>
    </source>
</evidence>
<dbReference type="PANTHER" id="PTHR12213">
    <property type="entry name" value="CORRINOID ADENOSYLTRANSFERASE"/>
    <property type="match status" value="1"/>
</dbReference>
<dbReference type="GO" id="GO:0009236">
    <property type="term" value="P:cobalamin biosynthetic process"/>
    <property type="evidence" value="ECO:0007669"/>
    <property type="project" value="UniProtKB-UniRule"/>
</dbReference>
<dbReference type="InterPro" id="IPR029499">
    <property type="entry name" value="PduO-typ"/>
</dbReference>
<dbReference type="GO" id="GO:0008817">
    <property type="term" value="F:corrinoid adenosyltransferase activity"/>
    <property type="evidence" value="ECO:0007669"/>
    <property type="project" value="UniProtKB-UniRule"/>
</dbReference>
<sequence>MGHRLSKIVTRTGDKGTTGLATGDRINKSSARINAIGEVDELNCHLGIVLTHELSDDIRAPLARIQNELFNLGGELAMPPAELIKEVDVERLEADVEALNADLPPLKEFVLPGGNPPAAAAHLARAVARRVERSLWALHAEEPLNEFAPRYANRLSDLLFVISRKLARANGGKEVSWSH</sequence>
<dbReference type="Gene3D" id="1.20.1200.10">
    <property type="entry name" value="Cobalamin adenosyltransferase-like"/>
    <property type="match status" value="1"/>
</dbReference>
<reference evidence="6 7" key="1">
    <citation type="submission" date="2018-04" db="EMBL/GenBank/DDBJ databases">
        <title>Novel species isolated from glacier.</title>
        <authorList>
            <person name="Liu Q."/>
            <person name="Xin Y.-H."/>
        </authorList>
    </citation>
    <scope>NUCLEOTIDE SEQUENCE [LARGE SCALE GENOMIC DNA]</scope>
    <source>
        <strain evidence="6 7">GT1R17</strain>
    </source>
</reference>
<dbReference type="NCBIfam" id="TIGR00636">
    <property type="entry name" value="PduO_Nterm"/>
    <property type="match status" value="1"/>
</dbReference>
<evidence type="ECO:0000313" key="7">
    <source>
        <dbReference type="Proteomes" id="UP000244248"/>
    </source>
</evidence>
<comment type="catalytic activity">
    <reaction evidence="4">
        <text>2 cob(II)alamin + reduced [electron-transfer flavoprotein] + 2 ATP = 2 adenosylcob(III)alamin + 2 triphosphate + oxidized [electron-transfer flavoprotein] + 3 H(+)</text>
        <dbReference type="Rhea" id="RHEA:28671"/>
        <dbReference type="Rhea" id="RHEA-COMP:10685"/>
        <dbReference type="Rhea" id="RHEA-COMP:10686"/>
        <dbReference type="ChEBI" id="CHEBI:15378"/>
        <dbReference type="ChEBI" id="CHEBI:16304"/>
        <dbReference type="ChEBI" id="CHEBI:18036"/>
        <dbReference type="ChEBI" id="CHEBI:18408"/>
        <dbReference type="ChEBI" id="CHEBI:30616"/>
        <dbReference type="ChEBI" id="CHEBI:57692"/>
        <dbReference type="ChEBI" id="CHEBI:58307"/>
        <dbReference type="EC" id="2.5.1.17"/>
    </reaction>
</comment>
<dbReference type="InterPro" id="IPR036451">
    <property type="entry name" value="CblAdoTrfase-like_sf"/>
</dbReference>
<dbReference type="SUPFAM" id="SSF89028">
    <property type="entry name" value="Cobalamin adenosyltransferase-like"/>
    <property type="match status" value="1"/>
</dbReference>
<evidence type="ECO:0000313" key="6">
    <source>
        <dbReference type="EMBL" id="PTU31617.1"/>
    </source>
</evidence>
<evidence type="ECO:0000256" key="1">
    <source>
        <dbReference type="ARBA" id="ARBA00022679"/>
    </source>
</evidence>
<comment type="similarity">
    <text evidence="4">Belongs to the Cob(I)alamin adenosyltransferase family.</text>
</comment>
<dbReference type="EMBL" id="QANS01000003">
    <property type="protein sequence ID" value="PTU31617.1"/>
    <property type="molecule type" value="Genomic_DNA"/>
</dbReference>
<comment type="pathway">
    <text evidence="4">Cofactor biosynthesis; adenosylcobalamin biosynthesis; adenosylcobalamin from cob(II)yrinate a,c-diamide: step 2/7.</text>
</comment>
<proteinExistence type="inferred from homology"/>
<gene>
    <name evidence="6" type="ORF">CJD38_09880</name>
</gene>
<dbReference type="RefSeq" id="WP_107940163.1">
    <property type="nucleotide sequence ID" value="NZ_QANS01000003.1"/>
</dbReference>
<evidence type="ECO:0000259" key="5">
    <source>
        <dbReference type="Pfam" id="PF01923"/>
    </source>
</evidence>